<keyword evidence="5" id="KW-0812">Transmembrane</keyword>
<dbReference type="PANTHER" id="PTHR30026">
    <property type="entry name" value="OUTER MEMBRANE PROTEIN TOLC"/>
    <property type="match status" value="1"/>
</dbReference>
<comment type="similarity">
    <text evidence="2">Belongs to the outer membrane factor (OMF) (TC 1.B.17) family.</text>
</comment>
<evidence type="ECO:0000256" key="5">
    <source>
        <dbReference type="ARBA" id="ARBA00022692"/>
    </source>
</evidence>
<evidence type="ECO:0000256" key="1">
    <source>
        <dbReference type="ARBA" id="ARBA00004442"/>
    </source>
</evidence>
<dbReference type="Gene3D" id="1.20.1600.10">
    <property type="entry name" value="Outer membrane efflux proteins (OEP)"/>
    <property type="match status" value="1"/>
</dbReference>
<dbReference type="EMBL" id="CP118246">
    <property type="protein sequence ID" value="WDR01597.1"/>
    <property type="molecule type" value="Genomic_DNA"/>
</dbReference>
<evidence type="ECO:0000313" key="9">
    <source>
        <dbReference type="Proteomes" id="UP001220530"/>
    </source>
</evidence>
<dbReference type="PANTHER" id="PTHR30026:SF22">
    <property type="entry name" value="OUTER MEMBRANE EFFLUX PROTEIN"/>
    <property type="match status" value="1"/>
</dbReference>
<evidence type="ECO:0000256" key="7">
    <source>
        <dbReference type="ARBA" id="ARBA00023237"/>
    </source>
</evidence>
<keyword evidence="7" id="KW-0998">Cell outer membrane</keyword>
<keyword evidence="6" id="KW-0472">Membrane</keyword>
<comment type="subcellular location">
    <subcellularLocation>
        <location evidence="1">Cell outer membrane</location>
    </subcellularLocation>
</comment>
<evidence type="ECO:0000256" key="4">
    <source>
        <dbReference type="ARBA" id="ARBA00022452"/>
    </source>
</evidence>
<dbReference type="Proteomes" id="UP001220530">
    <property type="component" value="Chromosome"/>
</dbReference>
<proteinExistence type="inferred from homology"/>
<evidence type="ECO:0000256" key="6">
    <source>
        <dbReference type="ARBA" id="ARBA00023136"/>
    </source>
</evidence>
<reference evidence="8 9" key="1">
    <citation type="submission" date="2023-02" db="EMBL/GenBank/DDBJ databases">
        <title>Devosia algicola sp. nov., isolated from the phycosphere of marine algae.</title>
        <authorList>
            <person name="Kim J.M."/>
            <person name="Lee J.K."/>
            <person name="Choi B.J."/>
            <person name="Bayburt H."/>
            <person name="Jeon C.O."/>
        </authorList>
    </citation>
    <scope>NUCLEOTIDE SEQUENCE [LARGE SCALE GENOMIC DNA]</scope>
    <source>
        <strain evidence="8 9">G20-9</strain>
    </source>
</reference>
<name>A0ABY7YK38_9HYPH</name>
<dbReference type="InterPro" id="IPR051906">
    <property type="entry name" value="TolC-like"/>
</dbReference>
<dbReference type="Pfam" id="PF02321">
    <property type="entry name" value="OEP"/>
    <property type="match status" value="2"/>
</dbReference>
<sequence>MPLTDVIAYTLKTNPDIGIARAQAQDASAGVGVAQVPYMPTVDYSAAYGPERTYAYDTEITTQADRAEASIRASQLLFDFGKTASDVDRAKALEKSASLRLDAKTTEVITAAVEAYLAVLELDLQIANSRKNEAAHEQMHHIVTLNEQGGNGTMADVQKALTRLDAARAQTIDLVAERRTAASTFERVTGMSPGSLRIPTPPKAKGKVSDADISRYAATDPQLLSIKQDKASLLAQIKSLQLDYLPKVTLEGSAHIQMNVGGNNPARTDARAMLSINGSLFDGGDRAGKIQQIEARVSETEYRYRRTLDNLRFDVDDADRVLDTAASRLGNIAGRIKSGEDVVDLYTQQFQGGTRGIFELLDAQQELSSARSEQITAQFDVLRAQYRMLRLTGELTQALSR</sequence>
<keyword evidence="9" id="KW-1185">Reference proteome</keyword>
<evidence type="ECO:0000256" key="2">
    <source>
        <dbReference type="ARBA" id="ARBA00007613"/>
    </source>
</evidence>
<protein>
    <submittedName>
        <fullName evidence="8">TolC family protein</fullName>
    </submittedName>
</protein>
<dbReference type="SUPFAM" id="SSF56954">
    <property type="entry name" value="Outer membrane efflux proteins (OEP)"/>
    <property type="match status" value="1"/>
</dbReference>
<gene>
    <name evidence="8" type="ORF">PSQ19_12515</name>
</gene>
<evidence type="ECO:0000313" key="8">
    <source>
        <dbReference type="EMBL" id="WDR01597.1"/>
    </source>
</evidence>
<keyword evidence="3" id="KW-0813">Transport</keyword>
<dbReference type="InterPro" id="IPR003423">
    <property type="entry name" value="OMP_efflux"/>
</dbReference>
<keyword evidence="4" id="KW-1134">Transmembrane beta strand</keyword>
<accession>A0ABY7YK38</accession>
<dbReference type="RefSeq" id="WP_282218007.1">
    <property type="nucleotide sequence ID" value="NZ_CP118246.1"/>
</dbReference>
<organism evidence="8 9">
    <name type="scientific">Devosia algicola</name>
    <dbReference type="NCBI Taxonomy" id="3026418"/>
    <lineage>
        <taxon>Bacteria</taxon>
        <taxon>Pseudomonadati</taxon>
        <taxon>Pseudomonadota</taxon>
        <taxon>Alphaproteobacteria</taxon>
        <taxon>Hyphomicrobiales</taxon>
        <taxon>Devosiaceae</taxon>
        <taxon>Devosia</taxon>
    </lineage>
</organism>
<evidence type="ECO:0000256" key="3">
    <source>
        <dbReference type="ARBA" id="ARBA00022448"/>
    </source>
</evidence>